<organism evidence="4 5">
    <name type="scientific">Ilyodon furcidens</name>
    <name type="common">goldbreast splitfin</name>
    <dbReference type="NCBI Taxonomy" id="33524"/>
    <lineage>
        <taxon>Eukaryota</taxon>
        <taxon>Metazoa</taxon>
        <taxon>Chordata</taxon>
        <taxon>Craniata</taxon>
        <taxon>Vertebrata</taxon>
        <taxon>Euteleostomi</taxon>
        <taxon>Actinopterygii</taxon>
        <taxon>Neopterygii</taxon>
        <taxon>Teleostei</taxon>
        <taxon>Neoteleostei</taxon>
        <taxon>Acanthomorphata</taxon>
        <taxon>Ovalentaria</taxon>
        <taxon>Atherinomorphae</taxon>
        <taxon>Cyprinodontiformes</taxon>
        <taxon>Goodeidae</taxon>
        <taxon>Ilyodon</taxon>
    </lineage>
</organism>
<comment type="subcellular location">
    <subcellularLocation>
        <location evidence="1">Membrane</location>
    </subcellularLocation>
</comment>
<comment type="caution">
    <text evidence="4">The sequence shown here is derived from an EMBL/GenBank/DDBJ whole genome shotgun (WGS) entry which is preliminary data.</text>
</comment>
<keyword evidence="3" id="KW-0472">Membrane</keyword>
<gene>
    <name evidence="4" type="ORF">ILYODFUR_036334</name>
</gene>
<keyword evidence="5" id="KW-1185">Reference proteome</keyword>
<dbReference type="Gene3D" id="2.60.40.10">
    <property type="entry name" value="Immunoglobulins"/>
    <property type="match status" value="1"/>
</dbReference>
<dbReference type="SUPFAM" id="SSF48726">
    <property type="entry name" value="Immunoglobulin"/>
    <property type="match status" value="1"/>
</dbReference>
<dbReference type="EMBL" id="JAHRIQ010007331">
    <property type="protein sequence ID" value="MEQ2223393.1"/>
    <property type="molecule type" value="Genomic_DNA"/>
</dbReference>
<name>A0ABV0SUM6_9TELE</name>
<dbReference type="Proteomes" id="UP001482620">
    <property type="component" value="Unassembled WGS sequence"/>
</dbReference>
<dbReference type="InterPro" id="IPR036179">
    <property type="entry name" value="Ig-like_dom_sf"/>
</dbReference>
<dbReference type="PANTHER" id="PTHR11860:SF118">
    <property type="entry name" value="CMRF35-LIKE MOLECULE 3-RELATED"/>
    <property type="match status" value="1"/>
</dbReference>
<evidence type="ECO:0000313" key="5">
    <source>
        <dbReference type="Proteomes" id="UP001482620"/>
    </source>
</evidence>
<dbReference type="PANTHER" id="PTHR11860">
    <property type="entry name" value="POLYMERIC-IMMUNOGLOBULIN RECEPTOR"/>
    <property type="match status" value="1"/>
</dbReference>
<evidence type="ECO:0000256" key="3">
    <source>
        <dbReference type="ARBA" id="ARBA00023136"/>
    </source>
</evidence>
<dbReference type="InterPro" id="IPR050671">
    <property type="entry name" value="CD300_family_receptors"/>
</dbReference>
<reference evidence="4 5" key="1">
    <citation type="submission" date="2021-06" db="EMBL/GenBank/DDBJ databases">
        <authorList>
            <person name="Palmer J.M."/>
        </authorList>
    </citation>
    <scope>NUCLEOTIDE SEQUENCE [LARGE SCALE GENOMIC DNA]</scope>
    <source>
        <strain evidence="5">if_2019</strain>
        <tissue evidence="4">Muscle</tissue>
    </source>
</reference>
<sequence>MASKARKKGKYHIYDDIRRRVFTVTIADLHFDVAGKYWCGVTKTGKDLYTEAKLDVRQGQGTIGDNKLN</sequence>
<keyword evidence="2" id="KW-0812">Transmembrane</keyword>
<proteinExistence type="predicted"/>
<protein>
    <submittedName>
        <fullName evidence="4">Uncharacterized protein</fullName>
    </submittedName>
</protein>
<dbReference type="InterPro" id="IPR013783">
    <property type="entry name" value="Ig-like_fold"/>
</dbReference>
<accession>A0ABV0SUM6</accession>
<evidence type="ECO:0000256" key="1">
    <source>
        <dbReference type="ARBA" id="ARBA00004370"/>
    </source>
</evidence>
<evidence type="ECO:0000256" key="2">
    <source>
        <dbReference type="ARBA" id="ARBA00022692"/>
    </source>
</evidence>
<evidence type="ECO:0000313" key="4">
    <source>
        <dbReference type="EMBL" id="MEQ2223393.1"/>
    </source>
</evidence>